<evidence type="ECO:0000313" key="4">
    <source>
        <dbReference type="Proteomes" id="UP000002489"/>
    </source>
</evidence>
<dbReference type="PANTHER" id="PTHR48081">
    <property type="entry name" value="AB HYDROLASE SUPERFAMILY PROTEIN C4A8.06C"/>
    <property type="match status" value="1"/>
</dbReference>
<reference evidence="4" key="1">
    <citation type="journal article" date="2012" name="Mol. Plant Microbe Interact.">
        <title>A highly conserved effector in Fusarium oxysporum is required for full virulence on Arabidopsis.</title>
        <authorList>
            <person name="Thatcher L.F."/>
            <person name="Gardiner D.M."/>
            <person name="Kazan K."/>
            <person name="Manners J."/>
        </authorList>
    </citation>
    <scope>NUCLEOTIDE SEQUENCE [LARGE SCALE GENOMIC DNA]</scope>
    <source>
        <strain evidence="4">Fo5176</strain>
    </source>
</reference>
<reference evidence="3" key="2">
    <citation type="submission" date="2025-08" db="UniProtKB">
        <authorList>
            <consortium name="EnsemblFungi"/>
        </authorList>
    </citation>
    <scope>IDENTIFICATION</scope>
    <source>
        <strain evidence="3">4287 / CBS 123668 / FGSC 9935 / NRRL 34936</strain>
    </source>
</reference>
<dbReference type="PANTHER" id="PTHR48081:SF8">
    <property type="entry name" value="ALPHA_BETA HYDROLASE FOLD-3 DOMAIN-CONTAINING PROTEIN-RELATED"/>
    <property type="match status" value="1"/>
</dbReference>
<protein>
    <recommendedName>
        <fullName evidence="2">Alpha/beta hydrolase fold-3 domain-containing protein</fullName>
    </recommendedName>
</protein>
<dbReference type="InterPro" id="IPR013094">
    <property type="entry name" value="AB_hydrolase_3"/>
</dbReference>
<proteinExistence type="predicted"/>
<dbReference type="EnsemblFungi" id="FOXG_14298T0">
    <property type="protein sequence ID" value="FOXG_14298P0"/>
    <property type="gene ID" value="FOXG_14298"/>
</dbReference>
<accession>A0A0D2YDB4</accession>
<dbReference type="SUPFAM" id="SSF53474">
    <property type="entry name" value="alpha/beta-Hydrolases"/>
    <property type="match status" value="1"/>
</dbReference>
<dbReference type="AlphaFoldDB" id="A0A0D2YDB4"/>
<evidence type="ECO:0000256" key="1">
    <source>
        <dbReference type="ARBA" id="ARBA00022801"/>
    </source>
</evidence>
<dbReference type="Proteomes" id="UP000002489">
    <property type="component" value="Unassembled WGS sequence"/>
</dbReference>
<feature type="domain" description="Alpha/beta hydrolase fold-3" evidence="2">
    <location>
        <begin position="52"/>
        <end position="273"/>
    </location>
</feature>
<organism evidence="3 4">
    <name type="scientific">Fusarium oxysporum (strain Fo5176)</name>
    <name type="common">Fusarium vascular wilt</name>
    <dbReference type="NCBI Taxonomy" id="660025"/>
    <lineage>
        <taxon>Eukaryota</taxon>
        <taxon>Fungi</taxon>
        <taxon>Dikarya</taxon>
        <taxon>Ascomycota</taxon>
        <taxon>Pezizomycotina</taxon>
        <taxon>Sordariomycetes</taxon>
        <taxon>Hypocreomycetidae</taxon>
        <taxon>Hypocreales</taxon>
        <taxon>Nectriaceae</taxon>
        <taxon>Fusarium</taxon>
        <taxon>Fusarium oxysporum species complex</taxon>
    </lineage>
</organism>
<dbReference type="STRING" id="426428.A0A0D2YDB4"/>
<dbReference type="Gene3D" id="3.40.50.1820">
    <property type="entry name" value="alpha/beta hydrolase"/>
    <property type="match status" value="1"/>
</dbReference>
<keyword evidence="1" id="KW-0378">Hydrolase</keyword>
<name>A0A0D2YDB4_FUSOF</name>
<dbReference type="InterPro" id="IPR050300">
    <property type="entry name" value="GDXG_lipolytic_enzyme"/>
</dbReference>
<dbReference type="InterPro" id="IPR029058">
    <property type="entry name" value="AB_hydrolase_fold"/>
</dbReference>
<evidence type="ECO:0000313" key="3">
    <source>
        <dbReference type="EnsemblFungi" id="FOXG_14298P0"/>
    </source>
</evidence>
<dbReference type="Pfam" id="PF07859">
    <property type="entry name" value="Abhydrolase_3"/>
    <property type="match status" value="1"/>
</dbReference>
<evidence type="ECO:0000259" key="2">
    <source>
        <dbReference type="Pfam" id="PF07859"/>
    </source>
</evidence>
<sequence length="307" mass="34579">MGYRSPLSRLPESASGLTKQEYKITSADGIEVSLWRIATCSAGENSTRQPAMIYVHGGAFIFRNIDMKTVILDKFNNSLVSRLGLDPLHEAGCVLLYVSYRIATEKPFPAPAEDVYAAYKYTLTHAAELGILEDKICIMGVSAGANLAWVATHMALDRGLSGSCGLMAIYPMLDPDTTWNKHEGETRQDEKDTLRRGWDRYLSRLHGLPAEQQKYARLLLLSTKDLDRLPPTHVDVGSHDYFKEEVLRAMDMLRDANINLTAKVLEGMPHNFESGLYKLEPRNEVLQKTWDSRRLFLQKIFGLRAAQ</sequence>
<dbReference type="GO" id="GO:0016787">
    <property type="term" value="F:hydrolase activity"/>
    <property type="evidence" value="ECO:0007669"/>
    <property type="project" value="UniProtKB-KW"/>
</dbReference>